<dbReference type="AlphaFoldDB" id="A0A6G0TS15"/>
<sequence length="174" mass="20693">MTNTQLVMSQISHFNNNHNHICEIIPCYETNLHKQCIVSSHQYFQDQGMDVDKCRDWKQRFSVFVLHTCNIGLELFYVNKDQLLNYCLGTTGFKTIVGWQITGPHNFKMKPNILVSFIHNSTKSWSSWHWYIQGKHTAPVLYNKRVDKPENKCNYHFRTPQVSDWLVRSQHFDR</sequence>
<comment type="caution">
    <text evidence="1">The sequence shown here is derived from an EMBL/GenBank/DDBJ whole genome shotgun (WGS) entry which is preliminary data.</text>
</comment>
<proteinExistence type="predicted"/>
<evidence type="ECO:0000313" key="2">
    <source>
        <dbReference type="Proteomes" id="UP000475862"/>
    </source>
</evidence>
<dbReference type="EMBL" id="VYZN01000018">
    <property type="protein sequence ID" value="KAE9537318.1"/>
    <property type="molecule type" value="Genomic_DNA"/>
</dbReference>
<reference evidence="1 2" key="1">
    <citation type="submission" date="2019-08" db="EMBL/GenBank/DDBJ databases">
        <title>The genome of the soybean aphid Biotype 1, its phylome, world population structure and adaptation to the North American continent.</title>
        <authorList>
            <person name="Giordano R."/>
            <person name="Donthu R.K."/>
            <person name="Hernandez A.G."/>
            <person name="Wright C.L."/>
            <person name="Zimin A.V."/>
        </authorList>
    </citation>
    <scope>NUCLEOTIDE SEQUENCE [LARGE SCALE GENOMIC DNA]</scope>
    <source>
        <tissue evidence="1">Whole aphids</tissue>
    </source>
</reference>
<gene>
    <name evidence="1" type="ORF">AGLY_006341</name>
</gene>
<keyword evidence="2" id="KW-1185">Reference proteome</keyword>
<dbReference type="Proteomes" id="UP000475862">
    <property type="component" value="Unassembled WGS sequence"/>
</dbReference>
<evidence type="ECO:0000313" key="1">
    <source>
        <dbReference type="EMBL" id="KAE9537318.1"/>
    </source>
</evidence>
<organism evidence="1 2">
    <name type="scientific">Aphis glycines</name>
    <name type="common">Soybean aphid</name>
    <dbReference type="NCBI Taxonomy" id="307491"/>
    <lineage>
        <taxon>Eukaryota</taxon>
        <taxon>Metazoa</taxon>
        <taxon>Ecdysozoa</taxon>
        <taxon>Arthropoda</taxon>
        <taxon>Hexapoda</taxon>
        <taxon>Insecta</taxon>
        <taxon>Pterygota</taxon>
        <taxon>Neoptera</taxon>
        <taxon>Paraneoptera</taxon>
        <taxon>Hemiptera</taxon>
        <taxon>Sternorrhyncha</taxon>
        <taxon>Aphidomorpha</taxon>
        <taxon>Aphidoidea</taxon>
        <taxon>Aphididae</taxon>
        <taxon>Aphidini</taxon>
        <taxon>Aphis</taxon>
        <taxon>Aphis</taxon>
    </lineage>
</organism>
<protein>
    <submittedName>
        <fullName evidence="1">Uncharacterized protein</fullName>
    </submittedName>
</protein>
<accession>A0A6G0TS15</accession>
<name>A0A6G0TS15_APHGL</name>